<feature type="region of interest" description="Disordered" evidence="1">
    <location>
        <begin position="91"/>
        <end position="111"/>
    </location>
</feature>
<accession>A0A4R1HD81</accession>
<dbReference type="EMBL" id="SMFZ01000002">
    <property type="protein sequence ID" value="TCK20004.1"/>
    <property type="molecule type" value="Genomic_DNA"/>
</dbReference>
<dbReference type="PANTHER" id="PTHR30015">
    <property type="entry name" value="MRR RESTRICTION SYSTEM PROTEIN"/>
    <property type="match status" value="1"/>
</dbReference>
<dbReference type="PANTHER" id="PTHR30015:SF7">
    <property type="entry name" value="TYPE IV METHYL-DIRECTED RESTRICTION ENZYME ECOKMRR"/>
    <property type="match status" value="1"/>
</dbReference>
<dbReference type="InterPro" id="IPR011856">
    <property type="entry name" value="tRNA_endonuc-like_dom_sf"/>
</dbReference>
<dbReference type="GO" id="GO:0009307">
    <property type="term" value="P:DNA restriction-modification system"/>
    <property type="evidence" value="ECO:0007669"/>
    <property type="project" value="InterPro"/>
</dbReference>
<dbReference type="InterPro" id="IPR052906">
    <property type="entry name" value="Type_IV_Methyl-Rstrct_Enzyme"/>
</dbReference>
<feature type="compositionally biased region" description="Basic and acidic residues" evidence="1">
    <location>
        <begin position="91"/>
        <end position="105"/>
    </location>
</feature>
<keyword evidence="4" id="KW-1185">Reference proteome</keyword>
<dbReference type="GO" id="GO:0003677">
    <property type="term" value="F:DNA binding"/>
    <property type="evidence" value="ECO:0007669"/>
    <property type="project" value="InterPro"/>
</dbReference>
<comment type="caution">
    <text evidence="3">The sequence shown here is derived from an EMBL/GenBank/DDBJ whole genome shotgun (WGS) entry which is preliminary data.</text>
</comment>
<evidence type="ECO:0000256" key="1">
    <source>
        <dbReference type="SAM" id="MobiDB-lite"/>
    </source>
</evidence>
<dbReference type="Proteomes" id="UP000295560">
    <property type="component" value="Unassembled WGS sequence"/>
</dbReference>
<sequence length="524" mass="58311">MAQRRYDHEQWARQQAKAAEREQRAAVAADKAAERERKQADAAAGKQRAQELNGATAAIIERLESILVRGLARPSRLDLTTLLRRDRLAPLDLGSRDRPDPRPQWEDYAPQEPAAISALFGGRGRHERRVEQATAEFHDAVAEHERAEALRQQWVREARARHQGTVEQHAAEVAEHNAKIGSLQAGLVERDRASVETYLEEVLARTVLPDDVPHRAEVAYSPLGEQAVVRFELPPVDVVPATANHTFVGTTGEIREKKRPDAEFRRLYRSVVSQIALLYMRDLLDADAALQNVELSGHVHAVDPATGHRGYPCLISFAVDRERYETLNLRDVTPAACLTHLNALVSAHPHAVEAVTPVRDFDLARYSFVESVDVVAGLDSRTDLTQMTPTEFEHFVRQLFEARGLEGWTTDRVGDDGVDAVVLNRDPIVGGLTIVQAKKYTRVLGVQHIRELVGAMDEKRAGRGILVTTSWFASGCWTKATENGRVELIDGPRLRWLCQEHLGRDVLVATPVGRATVWSPPATS</sequence>
<gene>
    <name evidence="3" type="ORF">EV378_3951</name>
</gene>
<organism evidence="3 4">
    <name type="scientific">Pseudonocardia endophytica</name>
    <dbReference type="NCBI Taxonomy" id="401976"/>
    <lineage>
        <taxon>Bacteria</taxon>
        <taxon>Bacillati</taxon>
        <taxon>Actinomycetota</taxon>
        <taxon>Actinomycetes</taxon>
        <taxon>Pseudonocardiales</taxon>
        <taxon>Pseudonocardiaceae</taxon>
        <taxon>Pseudonocardia</taxon>
    </lineage>
</organism>
<dbReference type="OrthoDB" id="3575852at2"/>
<protein>
    <submittedName>
        <fullName evidence="3">Restriction system protein</fullName>
    </submittedName>
</protein>
<feature type="region of interest" description="Disordered" evidence="1">
    <location>
        <begin position="1"/>
        <end position="48"/>
    </location>
</feature>
<dbReference type="InterPro" id="IPR007560">
    <property type="entry name" value="Restrct_endonuc_IV_Mrr"/>
</dbReference>
<name>A0A4R1HD81_PSEEN</name>
<dbReference type="GO" id="GO:0015666">
    <property type="term" value="F:restriction endodeoxyribonuclease activity"/>
    <property type="evidence" value="ECO:0007669"/>
    <property type="project" value="TreeGrafter"/>
</dbReference>
<reference evidence="3 4" key="1">
    <citation type="submission" date="2019-03" db="EMBL/GenBank/DDBJ databases">
        <title>Sequencing the genomes of 1000 actinobacteria strains.</title>
        <authorList>
            <person name="Klenk H.-P."/>
        </authorList>
    </citation>
    <scope>NUCLEOTIDE SEQUENCE [LARGE SCALE GENOMIC DNA]</scope>
    <source>
        <strain evidence="3 4">DSM 44969</strain>
    </source>
</reference>
<dbReference type="Pfam" id="PF04471">
    <property type="entry name" value="Mrr_cat"/>
    <property type="match status" value="1"/>
</dbReference>
<feature type="compositionally biased region" description="Basic and acidic residues" evidence="1">
    <location>
        <begin position="1"/>
        <end position="11"/>
    </location>
</feature>
<dbReference type="AlphaFoldDB" id="A0A4R1HD81"/>
<proteinExistence type="predicted"/>
<feature type="compositionally biased region" description="Basic and acidic residues" evidence="1">
    <location>
        <begin position="31"/>
        <end position="40"/>
    </location>
</feature>
<dbReference type="InterPro" id="IPR011335">
    <property type="entry name" value="Restrct_endonuc-II-like"/>
</dbReference>
<dbReference type="SUPFAM" id="SSF52980">
    <property type="entry name" value="Restriction endonuclease-like"/>
    <property type="match status" value="1"/>
</dbReference>
<feature type="domain" description="Restriction endonuclease type IV Mrr" evidence="2">
    <location>
        <begin position="385"/>
        <end position="496"/>
    </location>
</feature>
<evidence type="ECO:0000313" key="3">
    <source>
        <dbReference type="EMBL" id="TCK20004.1"/>
    </source>
</evidence>
<evidence type="ECO:0000259" key="2">
    <source>
        <dbReference type="Pfam" id="PF04471"/>
    </source>
</evidence>
<evidence type="ECO:0000313" key="4">
    <source>
        <dbReference type="Proteomes" id="UP000295560"/>
    </source>
</evidence>
<dbReference type="RefSeq" id="WP_132428435.1">
    <property type="nucleotide sequence ID" value="NZ_SMFZ01000002.1"/>
</dbReference>
<dbReference type="Gene3D" id="3.40.1350.10">
    <property type="match status" value="1"/>
</dbReference>